<organism evidence="1 2">
    <name type="scientific">Pelobium manganitolerans</name>
    <dbReference type="NCBI Taxonomy" id="1842495"/>
    <lineage>
        <taxon>Bacteria</taxon>
        <taxon>Pseudomonadati</taxon>
        <taxon>Bacteroidota</taxon>
        <taxon>Sphingobacteriia</taxon>
        <taxon>Sphingobacteriales</taxon>
        <taxon>Sphingobacteriaceae</taxon>
        <taxon>Pelobium</taxon>
    </lineage>
</organism>
<reference evidence="1 2" key="1">
    <citation type="submission" date="2016-07" db="EMBL/GenBank/DDBJ databases">
        <title>Genome of Pelobium manganitolerans.</title>
        <authorList>
            <person name="Wu S."/>
            <person name="Wang G."/>
        </authorList>
    </citation>
    <scope>NUCLEOTIDE SEQUENCE [LARGE SCALE GENOMIC DNA]</scope>
    <source>
        <strain evidence="1 2">YS-25</strain>
    </source>
</reference>
<dbReference type="Proteomes" id="UP000283433">
    <property type="component" value="Unassembled WGS sequence"/>
</dbReference>
<comment type="caution">
    <text evidence="1">The sequence shown here is derived from an EMBL/GenBank/DDBJ whole genome shotgun (WGS) entry which is preliminary data.</text>
</comment>
<dbReference type="Pfam" id="PF19891">
    <property type="entry name" value="DUF6364"/>
    <property type="match status" value="1"/>
</dbReference>
<sequence>MKTKVNLTIEKSVLTRAKEYAEEVNESLSGIVENYLKSLPREKKESFMEYVDRLEVPATNPDIDFKKEYYIERAKKYGY</sequence>
<evidence type="ECO:0000313" key="2">
    <source>
        <dbReference type="Proteomes" id="UP000283433"/>
    </source>
</evidence>
<accession>A0A419S9P2</accession>
<dbReference type="EMBL" id="MBTA01000004">
    <property type="protein sequence ID" value="RKD18717.1"/>
    <property type="molecule type" value="Genomic_DNA"/>
</dbReference>
<dbReference type="AlphaFoldDB" id="A0A419S9P2"/>
<dbReference type="InterPro" id="IPR045944">
    <property type="entry name" value="DUF6364"/>
</dbReference>
<evidence type="ECO:0000313" key="1">
    <source>
        <dbReference type="EMBL" id="RKD18717.1"/>
    </source>
</evidence>
<gene>
    <name evidence="1" type="ORF">BCY91_14830</name>
</gene>
<name>A0A419S9P2_9SPHI</name>
<proteinExistence type="predicted"/>
<protein>
    <submittedName>
        <fullName evidence="1">Uncharacterized protein</fullName>
    </submittedName>
</protein>
<keyword evidence="2" id="KW-1185">Reference proteome</keyword>